<evidence type="ECO:0000313" key="5">
    <source>
        <dbReference type="Proteomes" id="UP000236319"/>
    </source>
</evidence>
<keyword evidence="5" id="KW-1185">Reference proteome</keyword>
<comment type="caution">
    <text evidence="4">The sequence shown here is derived from an EMBL/GenBank/DDBJ whole genome shotgun (WGS) entry which is preliminary data.</text>
</comment>
<dbReference type="PANTHER" id="PTHR20882:SF14">
    <property type="entry name" value="CYTOPLASMIC TRNA 2-THIOLATION PROTEIN 2"/>
    <property type="match status" value="1"/>
</dbReference>
<evidence type="ECO:0000256" key="1">
    <source>
        <dbReference type="ARBA" id="ARBA00022490"/>
    </source>
</evidence>
<protein>
    <submittedName>
        <fullName evidence="4">Cytoplasmic tRNA 2-thiolation 2 isoform X2</fullName>
    </submittedName>
</protein>
<dbReference type="GO" id="GO:0016783">
    <property type="term" value="F:sulfurtransferase activity"/>
    <property type="evidence" value="ECO:0007669"/>
    <property type="project" value="TreeGrafter"/>
</dbReference>
<dbReference type="VEuPathDB" id="PiroplasmaDB:BOVATA_008640"/>
<feature type="region of interest" description="Disordered" evidence="3">
    <location>
        <begin position="1"/>
        <end position="32"/>
    </location>
</feature>
<keyword evidence="1" id="KW-0963">Cytoplasm</keyword>
<keyword evidence="2" id="KW-0819">tRNA processing</keyword>
<evidence type="ECO:0000313" key="4">
    <source>
        <dbReference type="EMBL" id="GBE59371.1"/>
    </source>
</evidence>
<dbReference type="GO" id="GO:0005829">
    <property type="term" value="C:cytosol"/>
    <property type="evidence" value="ECO:0007669"/>
    <property type="project" value="TreeGrafter"/>
</dbReference>
<dbReference type="RefSeq" id="XP_028865614.1">
    <property type="nucleotide sequence ID" value="XM_029009781.1"/>
</dbReference>
<organism evidence="4 5">
    <name type="scientific">Babesia ovata</name>
    <dbReference type="NCBI Taxonomy" id="189622"/>
    <lineage>
        <taxon>Eukaryota</taxon>
        <taxon>Sar</taxon>
        <taxon>Alveolata</taxon>
        <taxon>Apicomplexa</taxon>
        <taxon>Aconoidasida</taxon>
        <taxon>Piroplasmida</taxon>
        <taxon>Babesiidae</taxon>
        <taxon>Babesia</taxon>
    </lineage>
</organism>
<dbReference type="InterPro" id="IPR019407">
    <property type="entry name" value="CTU2"/>
</dbReference>
<dbReference type="Gene3D" id="3.40.50.620">
    <property type="entry name" value="HUPs"/>
    <property type="match status" value="1"/>
</dbReference>
<name>A0A2H6K8Q6_9APIC</name>
<gene>
    <name evidence="4" type="ORF">BOVATA_008640</name>
</gene>
<evidence type="ECO:0000256" key="2">
    <source>
        <dbReference type="ARBA" id="ARBA00022694"/>
    </source>
</evidence>
<dbReference type="AlphaFoldDB" id="A0A2H6K8Q6"/>
<reference evidence="4 5" key="1">
    <citation type="journal article" date="2017" name="BMC Genomics">
        <title>Whole-genome assembly of Babesia ovata and comparative genomics between closely related pathogens.</title>
        <authorList>
            <person name="Yamagishi J."/>
            <person name="Asada M."/>
            <person name="Hakimi H."/>
            <person name="Tanaka T.Q."/>
            <person name="Sugimoto C."/>
            <person name="Kawazu S."/>
        </authorList>
    </citation>
    <scope>NUCLEOTIDE SEQUENCE [LARGE SCALE GENOMIC DNA]</scope>
    <source>
        <strain evidence="4 5">Miyake</strain>
    </source>
</reference>
<sequence length="404" mass="44288">MHGNGRDGPCSGGCKSGGGNGTEESDSVRAEDATTREVAIGAQCYRCNTRKATLLTRKASCKDCFVEVLRRNFASNLRTRCIKRVERAQPMILLIGGDAFSTSMLHLLLDRNKRRYLRVSQVPEDSDVASRIFASDDLSVESVLSLDYHVGTTGSFAERSEAFFKHVTAVANVVGNSSEAYQPLPKIDNANERVLLGGVRLSHLPICYYLHEGDTSCDGRCDSLKESLSRMHDGLLCDELAYSLDLLSTLNLRAYIQRRDLTGALVCACDTQEIIARRVMMLTCLGAGDRVAYRSAFVDEHTLAECGRIIRPMKAFSGKEVALYHRLNGLPLLPSLDLYWHGSPQSSILGCVNELISTITSAHSSTLHNICNVVEKLVPAFPDRVSAAQPVESAEAPCTPRTQR</sequence>
<evidence type="ECO:0000256" key="3">
    <source>
        <dbReference type="SAM" id="MobiDB-lite"/>
    </source>
</evidence>
<dbReference type="GO" id="GO:0002143">
    <property type="term" value="P:tRNA wobble position uridine thiolation"/>
    <property type="evidence" value="ECO:0007669"/>
    <property type="project" value="TreeGrafter"/>
</dbReference>
<dbReference type="OrthoDB" id="25129at2759"/>
<proteinExistence type="predicted"/>
<dbReference type="Proteomes" id="UP000236319">
    <property type="component" value="Unassembled WGS sequence"/>
</dbReference>
<accession>A0A2H6K8Q6</accession>
<dbReference type="EMBL" id="BDSA01000001">
    <property type="protein sequence ID" value="GBE59371.1"/>
    <property type="molecule type" value="Genomic_DNA"/>
</dbReference>
<feature type="compositionally biased region" description="Gly residues" evidence="3">
    <location>
        <begin position="10"/>
        <end position="21"/>
    </location>
</feature>
<dbReference type="InterPro" id="IPR014729">
    <property type="entry name" value="Rossmann-like_a/b/a_fold"/>
</dbReference>
<dbReference type="GeneID" id="39873141"/>
<dbReference type="PANTHER" id="PTHR20882">
    <property type="entry name" value="CYTOPLASMIC TRNA 2-THIOLATION PROTEIN 2"/>
    <property type="match status" value="1"/>
</dbReference>
<dbReference type="GO" id="GO:0000049">
    <property type="term" value="F:tRNA binding"/>
    <property type="evidence" value="ECO:0007669"/>
    <property type="project" value="InterPro"/>
</dbReference>